<keyword evidence="4" id="KW-1185">Reference proteome</keyword>
<feature type="compositionally biased region" description="Polar residues" evidence="2">
    <location>
        <begin position="358"/>
        <end position="371"/>
    </location>
</feature>
<feature type="region of interest" description="Disordered" evidence="2">
    <location>
        <begin position="317"/>
        <end position="426"/>
    </location>
</feature>
<protein>
    <submittedName>
        <fullName evidence="3">Uncharacterized protein</fullName>
    </submittedName>
</protein>
<feature type="compositionally biased region" description="Low complexity" evidence="2">
    <location>
        <begin position="372"/>
        <end position="387"/>
    </location>
</feature>
<feature type="compositionally biased region" description="Low complexity" evidence="2">
    <location>
        <begin position="335"/>
        <end position="351"/>
    </location>
</feature>
<feature type="coiled-coil region" evidence="1">
    <location>
        <begin position="30"/>
        <end position="202"/>
    </location>
</feature>
<organism evidence="3 4">
    <name type="scientific">Geodia barretti</name>
    <name type="common">Barrett's horny sponge</name>
    <dbReference type="NCBI Taxonomy" id="519541"/>
    <lineage>
        <taxon>Eukaryota</taxon>
        <taxon>Metazoa</taxon>
        <taxon>Porifera</taxon>
        <taxon>Demospongiae</taxon>
        <taxon>Heteroscleromorpha</taxon>
        <taxon>Tetractinellida</taxon>
        <taxon>Astrophorina</taxon>
        <taxon>Geodiidae</taxon>
        <taxon>Geodia</taxon>
    </lineage>
</organism>
<proteinExistence type="predicted"/>
<dbReference type="AlphaFoldDB" id="A0AA35SDZ7"/>
<dbReference type="PANTHER" id="PTHR18937">
    <property type="entry name" value="STRUCTURAL MAINTENANCE OF CHROMOSOMES SMC FAMILY MEMBER"/>
    <property type="match status" value="1"/>
</dbReference>
<feature type="compositionally biased region" description="Polar residues" evidence="2">
    <location>
        <begin position="450"/>
        <end position="474"/>
    </location>
</feature>
<name>A0AA35SDZ7_GEOBA</name>
<accession>A0AA35SDZ7</accession>
<evidence type="ECO:0000256" key="1">
    <source>
        <dbReference type="SAM" id="Coils"/>
    </source>
</evidence>
<sequence>MEAVVRGEFAAWETRLKTEQGRQDAVRVELDEARVAVKEERRRREEVEEALHQASRQLVELQRQREDSLRALEKVSDHGALKQQLAEVRTQLARTERRMSESRAEHRRLQTEQQEMIRGLRRQLGRPAGEQGREEGERVQRELLARLTEAEEEKKQLREELSRQAAVVGRQRSQLEEQALGLREMEREVRDLSAQLARWQTSIPHSRYCTTRSAGSRQAAAVTQTLISTTPSPPHVSPPHLVQETRSTLDQLEQETEQLQIHYQQLFHPPSLPTLTRSPPHTPTSCAVLSWPVGGASSMTTTSSSVPLIVHTTSTKTTPTWQLPKTTPTSFPARTTPISVPNIPPTTTTPTLHPNCVPETTPTTNANLQSGTTPTTTSFPTVSTSVSRHNVTATSPTPPSSVERAMETKETEDVTSSAETKGGVDPLMMKYMELVAQKRAEEKREGRGQQPLQDFSLSEQSQVQEARSLSQATDSVGGFSDGDQGSRDPFQDW</sequence>
<reference evidence="3" key="1">
    <citation type="submission" date="2023-03" db="EMBL/GenBank/DDBJ databases">
        <authorList>
            <person name="Steffen K."/>
            <person name="Cardenas P."/>
        </authorList>
    </citation>
    <scope>NUCLEOTIDE SEQUENCE</scope>
</reference>
<feature type="compositionally biased region" description="Basic and acidic residues" evidence="2">
    <location>
        <begin position="438"/>
        <end position="447"/>
    </location>
</feature>
<feature type="region of interest" description="Disordered" evidence="2">
    <location>
        <begin position="438"/>
        <end position="493"/>
    </location>
</feature>
<keyword evidence="1" id="KW-0175">Coiled coil</keyword>
<evidence type="ECO:0000313" key="3">
    <source>
        <dbReference type="EMBL" id="CAI8027423.1"/>
    </source>
</evidence>
<feature type="compositionally biased region" description="Basic and acidic residues" evidence="2">
    <location>
        <begin position="484"/>
        <end position="493"/>
    </location>
</feature>
<feature type="compositionally biased region" description="Polar residues" evidence="2">
    <location>
        <begin position="317"/>
        <end position="333"/>
    </location>
</feature>
<evidence type="ECO:0000313" key="4">
    <source>
        <dbReference type="Proteomes" id="UP001174909"/>
    </source>
</evidence>
<dbReference type="Proteomes" id="UP001174909">
    <property type="component" value="Unassembled WGS sequence"/>
</dbReference>
<gene>
    <name evidence="3" type="ORF">GBAR_LOCUS15693</name>
</gene>
<evidence type="ECO:0000256" key="2">
    <source>
        <dbReference type="SAM" id="MobiDB-lite"/>
    </source>
</evidence>
<comment type="caution">
    <text evidence="3">The sequence shown here is derived from an EMBL/GenBank/DDBJ whole genome shotgun (WGS) entry which is preliminary data.</text>
</comment>
<dbReference type="EMBL" id="CASHTH010002278">
    <property type="protein sequence ID" value="CAI8027423.1"/>
    <property type="molecule type" value="Genomic_DNA"/>
</dbReference>